<dbReference type="RefSeq" id="WP_064010823.1">
    <property type="nucleotide sequence ID" value="NZ_LUUG01000134.1"/>
</dbReference>
<name>A0A177LS28_METMH</name>
<dbReference type="OrthoDB" id="263920at2"/>
<accession>A0A177LS28</accession>
<evidence type="ECO:0000256" key="1">
    <source>
        <dbReference type="SAM" id="SignalP"/>
    </source>
</evidence>
<keyword evidence="1" id="KW-0732">Signal</keyword>
<reference evidence="2 3" key="1">
    <citation type="submission" date="2016-03" db="EMBL/GenBank/DDBJ databases">
        <authorList>
            <person name="Ploux O."/>
        </authorList>
    </citation>
    <scope>NUCLEOTIDE SEQUENCE [LARGE SCALE GENOMIC DNA]</scope>
    <source>
        <strain evidence="2 3">R-45363</strain>
    </source>
</reference>
<evidence type="ECO:0000313" key="3">
    <source>
        <dbReference type="Proteomes" id="UP000078090"/>
    </source>
</evidence>
<feature type="chain" id="PRO_5008067262" description="Heme-binding protein" evidence="1">
    <location>
        <begin position="23"/>
        <end position="276"/>
    </location>
</feature>
<dbReference type="EMBL" id="LUUG01000134">
    <property type="protein sequence ID" value="OAH96296.1"/>
    <property type="molecule type" value="Genomic_DNA"/>
</dbReference>
<dbReference type="Pfam" id="PF03928">
    <property type="entry name" value="HbpS-like"/>
    <property type="match status" value="1"/>
</dbReference>
<dbReference type="InterPro" id="IPR005624">
    <property type="entry name" value="PduO/GlcC-like"/>
</dbReference>
<proteinExistence type="predicted"/>
<feature type="signal peptide" evidence="1">
    <location>
        <begin position="1"/>
        <end position="22"/>
    </location>
</feature>
<gene>
    <name evidence="2" type="ORF">A1332_22845</name>
</gene>
<dbReference type="Proteomes" id="UP000078090">
    <property type="component" value="Unassembled WGS sequence"/>
</dbReference>
<sequence length="276" mass="27912">MNTRWLFAASLLMLANTGAAIADRDNDRGLGQACRGLPNHATLKAALDDAVSVEESGLNLHMWATVVNRDGVVCAVAFSGTNRGAQWPASRVISAQKANTANSLSLDSSSDSAGSGKSNGLALSTANLYSAVQPGGSLFGLQESNPVETDVAYGGNSSLNGTPKDPMVGSKIGGINVFGGGLGLYSVGKTLVGGVGLSGDTSCADHNIAWRVRHNLGLDHIVGVGGVSGDSQRPDNIIYDIAPNPNGGAGVSAKGFGHPTCLNTDLSTADLPAGQP</sequence>
<organism evidence="2 3">
    <name type="scientific">Methylomonas methanica</name>
    <dbReference type="NCBI Taxonomy" id="421"/>
    <lineage>
        <taxon>Bacteria</taxon>
        <taxon>Pseudomonadati</taxon>
        <taxon>Pseudomonadota</taxon>
        <taxon>Gammaproteobacteria</taxon>
        <taxon>Methylococcales</taxon>
        <taxon>Methylococcaceae</taxon>
        <taxon>Methylomonas</taxon>
    </lineage>
</organism>
<dbReference type="AlphaFoldDB" id="A0A177LS28"/>
<evidence type="ECO:0008006" key="4">
    <source>
        <dbReference type="Google" id="ProtNLM"/>
    </source>
</evidence>
<protein>
    <recommendedName>
        <fullName evidence="4">Heme-binding protein</fullName>
    </recommendedName>
</protein>
<dbReference type="InterPro" id="IPR038084">
    <property type="entry name" value="PduO/GlcC-like_sf"/>
</dbReference>
<dbReference type="Gene3D" id="3.30.450.150">
    <property type="entry name" value="Haem-degrading domain"/>
    <property type="match status" value="1"/>
</dbReference>
<dbReference type="SUPFAM" id="SSF143744">
    <property type="entry name" value="GlcG-like"/>
    <property type="match status" value="1"/>
</dbReference>
<comment type="caution">
    <text evidence="2">The sequence shown here is derived from an EMBL/GenBank/DDBJ whole genome shotgun (WGS) entry which is preliminary data.</text>
</comment>
<evidence type="ECO:0000313" key="2">
    <source>
        <dbReference type="EMBL" id="OAH96296.1"/>
    </source>
</evidence>